<accession>A0A1Z4EFA7</accession>
<evidence type="ECO:0000313" key="1">
    <source>
        <dbReference type="EMBL" id="BAX91634.1"/>
    </source>
</evidence>
<dbReference type="KEGG" id="mshg:MSG_01478"/>
<name>A0A1Z4EFA7_9MYCO</name>
<keyword evidence="2" id="KW-1185">Reference proteome</keyword>
<dbReference type="Proteomes" id="UP000217736">
    <property type="component" value="Chromosome"/>
</dbReference>
<dbReference type="EMBL" id="AP018164">
    <property type="protein sequence ID" value="BAX91634.1"/>
    <property type="molecule type" value="Genomic_DNA"/>
</dbReference>
<dbReference type="AlphaFoldDB" id="A0A1Z4EFA7"/>
<evidence type="ECO:0000313" key="2">
    <source>
        <dbReference type="Proteomes" id="UP000217736"/>
    </source>
</evidence>
<organism evidence="1 2">
    <name type="scientific">Mycobacterium shigaense</name>
    <dbReference type="NCBI Taxonomy" id="722731"/>
    <lineage>
        <taxon>Bacteria</taxon>
        <taxon>Bacillati</taxon>
        <taxon>Actinomycetota</taxon>
        <taxon>Actinomycetes</taxon>
        <taxon>Mycobacteriales</taxon>
        <taxon>Mycobacteriaceae</taxon>
        <taxon>Mycobacterium</taxon>
        <taxon>Mycobacterium simiae complex</taxon>
    </lineage>
</organism>
<gene>
    <name evidence="1" type="ORF">MSG_01478</name>
</gene>
<proteinExistence type="predicted"/>
<reference evidence="2" key="1">
    <citation type="submission" date="2017-06" db="EMBL/GenBank/DDBJ databases">
        <title>Complete Genome Sequence of Mycobacterium shigaense.</title>
        <authorList>
            <person name="Fukano H."/>
            <person name="Yoshida M."/>
            <person name="Kazumi Y."/>
            <person name="Ogura Y."/>
            <person name="Mitarai S."/>
            <person name="Hayashi T."/>
            <person name="Hoshino Y."/>
        </authorList>
    </citation>
    <scope>NUCLEOTIDE SEQUENCE [LARGE SCALE GENOMIC DNA]</scope>
    <source>
        <strain evidence="2">UN-152</strain>
    </source>
</reference>
<protein>
    <submittedName>
        <fullName evidence="1">Uncharacterized protein</fullName>
    </submittedName>
</protein>
<sequence>MKGLSMNARSKKVLMTAGAALIAVLLPTGCALEALPGLVGGGTVTTGGATGGAAGGGAGGVIPPAMVP</sequence>